<dbReference type="GO" id="GO:0003700">
    <property type="term" value="F:DNA-binding transcription factor activity"/>
    <property type="evidence" value="ECO:0007669"/>
    <property type="project" value="InterPro"/>
</dbReference>
<dbReference type="EMBL" id="FOYX01000002">
    <property type="protein sequence ID" value="SFR73085.1"/>
    <property type="molecule type" value="Genomic_DNA"/>
</dbReference>
<dbReference type="InterPro" id="IPR020449">
    <property type="entry name" value="Tscrpt_reg_AraC-type_HTH"/>
</dbReference>
<dbReference type="PROSITE" id="PS01124">
    <property type="entry name" value="HTH_ARAC_FAMILY_2"/>
    <property type="match status" value="1"/>
</dbReference>
<dbReference type="PRINTS" id="PR00032">
    <property type="entry name" value="HTHARAC"/>
</dbReference>
<gene>
    <name evidence="5" type="ORF">SAMN04488010_2202</name>
</gene>
<keyword evidence="3" id="KW-0804">Transcription</keyword>
<dbReference type="GO" id="GO:0043565">
    <property type="term" value="F:sequence-specific DNA binding"/>
    <property type="evidence" value="ECO:0007669"/>
    <property type="project" value="InterPro"/>
</dbReference>
<name>A0A1I6J244_9FLAO</name>
<dbReference type="SUPFAM" id="SSF55073">
    <property type="entry name" value="Nucleotide cyclase"/>
    <property type="match status" value="1"/>
</dbReference>
<dbReference type="Pfam" id="PF12833">
    <property type="entry name" value="HTH_18"/>
    <property type="match status" value="1"/>
</dbReference>
<evidence type="ECO:0000313" key="6">
    <source>
        <dbReference type="Proteomes" id="UP000199462"/>
    </source>
</evidence>
<dbReference type="STRING" id="440514.SAMN04488010_2202"/>
<reference evidence="6" key="1">
    <citation type="submission" date="2016-10" db="EMBL/GenBank/DDBJ databases">
        <authorList>
            <person name="Varghese N."/>
            <person name="Submissions S."/>
        </authorList>
    </citation>
    <scope>NUCLEOTIDE SEQUENCE [LARGE SCALE GENOMIC DNA]</scope>
    <source>
        <strain evidence="6">DSM 19891</strain>
    </source>
</reference>
<dbReference type="Gene3D" id="3.30.70.3090">
    <property type="entry name" value="ORF SCO4226, nickel-binding ferredoxin-like monomer"/>
    <property type="match status" value="1"/>
</dbReference>
<dbReference type="Proteomes" id="UP000199462">
    <property type="component" value="Unassembled WGS sequence"/>
</dbReference>
<dbReference type="InterPro" id="IPR009057">
    <property type="entry name" value="Homeodomain-like_sf"/>
</dbReference>
<dbReference type="InterPro" id="IPR042557">
    <property type="entry name" value="SCO4226"/>
</dbReference>
<keyword evidence="2" id="KW-0238">DNA-binding</keyword>
<dbReference type="AlphaFoldDB" id="A0A1I6J244"/>
<dbReference type="Pfam" id="PF14026">
    <property type="entry name" value="SCO4226-like"/>
    <property type="match status" value="1"/>
</dbReference>
<dbReference type="InterPro" id="IPR025336">
    <property type="entry name" value="SCO4226-like"/>
</dbReference>
<dbReference type="Gene3D" id="1.10.10.60">
    <property type="entry name" value="Homeodomain-like"/>
    <property type="match status" value="1"/>
</dbReference>
<evidence type="ECO:0000313" key="5">
    <source>
        <dbReference type="EMBL" id="SFR73085.1"/>
    </source>
</evidence>
<dbReference type="SUPFAM" id="SSF46689">
    <property type="entry name" value="Homeodomain-like"/>
    <property type="match status" value="1"/>
</dbReference>
<dbReference type="Gene3D" id="3.30.70.1230">
    <property type="entry name" value="Nucleotide cyclase"/>
    <property type="match status" value="1"/>
</dbReference>
<dbReference type="PANTHER" id="PTHR43280:SF2">
    <property type="entry name" value="HTH-TYPE TRANSCRIPTIONAL REGULATOR EXSA"/>
    <property type="match status" value="1"/>
</dbReference>
<dbReference type="InterPro" id="IPR018060">
    <property type="entry name" value="HTH_AraC"/>
</dbReference>
<feature type="domain" description="HTH araC/xylS-type" evidence="4">
    <location>
        <begin position="263"/>
        <end position="362"/>
    </location>
</feature>
<dbReference type="RefSeq" id="WP_091903073.1">
    <property type="nucleotide sequence ID" value="NZ_CANMGB010000002.1"/>
</dbReference>
<dbReference type="InterPro" id="IPR029787">
    <property type="entry name" value="Nucleotide_cyclase"/>
</dbReference>
<evidence type="ECO:0000256" key="1">
    <source>
        <dbReference type="ARBA" id="ARBA00023015"/>
    </source>
</evidence>
<keyword evidence="6" id="KW-1185">Reference proteome</keyword>
<evidence type="ECO:0000259" key="4">
    <source>
        <dbReference type="PROSITE" id="PS01124"/>
    </source>
</evidence>
<keyword evidence="1" id="KW-0805">Transcription regulation</keyword>
<dbReference type="PANTHER" id="PTHR43280">
    <property type="entry name" value="ARAC-FAMILY TRANSCRIPTIONAL REGULATOR"/>
    <property type="match status" value="1"/>
</dbReference>
<proteinExistence type="predicted"/>
<accession>A0A1I6J244</accession>
<evidence type="ECO:0000256" key="2">
    <source>
        <dbReference type="ARBA" id="ARBA00023125"/>
    </source>
</evidence>
<sequence length="363" mass="41045">MPLFLDLHNLPEGITSAHVAEMHQADLDLEHKYKCRGLTYWCDEKRKTAFCLIEAPSKEALIALHEDAHGAIPTQIIEVNDTIVESFLGRIEDPKKSKNVSLNIINEPAFRTLVVVKIINKTLRTTKVSTLNAAIRGYTQSIKAAVSNYKGKVVKHENNTFLISFNTVTNAVHCGIKIEDAYHGVITPDLEFKIGIHAGTPVTEKDSIFEDTIKSADYLSDIAKGDFSITEVIKDLYEGENQNKPLARNTITILDTADENFIVSLMDYTEKIWSQNTINVVDFEKNLSYSKSQLYRTMMTLVGKSPNIFLREYRLSKALELLEKQQNNISEIAYLTGFSSPAYFSKCFQKKYKILPSNFTTEK</sequence>
<protein>
    <submittedName>
        <fullName evidence="5">Transcriptional regulator, AraC family</fullName>
    </submittedName>
</protein>
<dbReference type="SMART" id="SM00342">
    <property type="entry name" value="HTH_ARAC"/>
    <property type="match status" value="1"/>
</dbReference>
<dbReference type="PROSITE" id="PS00041">
    <property type="entry name" value="HTH_ARAC_FAMILY_1"/>
    <property type="match status" value="1"/>
</dbReference>
<evidence type="ECO:0000256" key="3">
    <source>
        <dbReference type="ARBA" id="ARBA00023163"/>
    </source>
</evidence>
<organism evidence="5 6">
    <name type="scientific">Maribacter stanieri</name>
    <dbReference type="NCBI Taxonomy" id="440514"/>
    <lineage>
        <taxon>Bacteria</taxon>
        <taxon>Pseudomonadati</taxon>
        <taxon>Bacteroidota</taxon>
        <taxon>Flavobacteriia</taxon>
        <taxon>Flavobacteriales</taxon>
        <taxon>Flavobacteriaceae</taxon>
        <taxon>Maribacter</taxon>
    </lineage>
</organism>
<dbReference type="InterPro" id="IPR018062">
    <property type="entry name" value="HTH_AraC-typ_CS"/>
</dbReference>